<keyword evidence="2" id="KW-1185">Reference proteome</keyword>
<sequence>MDLTSIGLVVAIVMRLSEVFKRLELNSKLIPILNLILGIVTRIVYSGLGIKEGIAGEFYSETKNTIENFKG</sequence>
<reference evidence="1 2" key="1">
    <citation type="submission" date="2019-05" db="EMBL/GenBank/DDBJ databases">
        <authorList>
            <consortium name="Pathogen Informatics"/>
        </authorList>
    </citation>
    <scope>NUCLEOTIDE SEQUENCE [LARGE SCALE GENOMIC DNA]</scope>
    <source>
        <strain evidence="1 2">NCTC503</strain>
    </source>
</reference>
<dbReference type="Proteomes" id="UP000308489">
    <property type="component" value="Chromosome 1"/>
</dbReference>
<dbReference type="RefSeq" id="WP_138210253.1">
    <property type="nucleotide sequence ID" value="NZ_CBCRUQ010000005.1"/>
</dbReference>
<accession>A0A4U9RNU8</accession>
<gene>
    <name evidence="1" type="ORF">NCTC503_01619</name>
</gene>
<protein>
    <recommendedName>
        <fullName evidence="3">Holin</fullName>
    </recommendedName>
</protein>
<dbReference type="AlphaFoldDB" id="A0A4U9RNU8"/>
<dbReference type="EMBL" id="LR590481">
    <property type="protein sequence ID" value="VTQ90530.1"/>
    <property type="molecule type" value="Genomic_DNA"/>
</dbReference>
<evidence type="ECO:0008006" key="3">
    <source>
        <dbReference type="Google" id="ProtNLM"/>
    </source>
</evidence>
<name>A0A4U9RNU8_HATHI</name>
<organism evidence="1 2">
    <name type="scientific">Hathewaya histolytica</name>
    <name type="common">Clostridium histolyticum</name>
    <dbReference type="NCBI Taxonomy" id="1498"/>
    <lineage>
        <taxon>Bacteria</taxon>
        <taxon>Bacillati</taxon>
        <taxon>Bacillota</taxon>
        <taxon>Clostridia</taxon>
        <taxon>Eubacteriales</taxon>
        <taxon>Clostridiaceae</taxon>
        <taxon>Hathewaya</taxon>
    </lineage>
</organism>
<proteinExistence type="predicted"/>
<dbReference type="KEGG" id="hhw:NCTC503_01619"/>
<dbReference type="OrthoDB" id="2925715at2"/>
<evidence type="ECO:0000313" key="2">
    <source>
        <dbReference type="Proteomes" id="UP000308489"/>
    </source>
</evidence>
<evidence type="ECO:0000313" key="1">
    <source>
        <dbReference type="EMBL" id="VTQ90530.1"/>
    </source>
</evidence>